<dbReference type="GO" id="GO:0016787">
    <property type="term" value="F:hydrolase activity"/>
    <property type="evidence" value="ECO:0007669"/>
    <property type="project" value="UniProtKB-KW"/>
</dbReference>
<evidence type="ECO:0000313" key="4">
    <source>
        <dbReference type="EMBL" id="MBB4676484.1"/>
    </source>
</evidence>
<keyword evidence="5" id="KW-1185">Reference proteome</keyword>
<protein>
    <submittedName>
        <fullName evidence="4">Acetyl esterase</fullName>
        <ecNumber evidence="4">3.1.1.-</ecNumber>
    </submittedName>
</protein>
<dbReference type="EC" id="3.1.1.-" evidence="4"/>
<evidence type="ECO:0000256" key="1">
    <source>
        <dbReference type="ARBA" id="ARBA00010515"/>
    </source>
</evidence>
<dbReference type="InterPro" id="IPR050300">
    <property type="entry name" value="GDXG_lipolytic_enzyme"/>
</dbReference>
<dbReference type="InterPro" id="IPR029058">
    <property type="entry name" value="AB_hydrolase_fold"/>
</dbReference>
<keyword evidence="2 4" id="KW-0378">Hydrolase</keyword>
<dbReference type="EMBL" id="JACHMH010000001">
    <property type="protein sequence ID" value="MBB4676484.1"/>
    <property type="molecule type" value="Genomic_DNA"/>
</dbReference>
<comment type="similarity">
    <text evidence="1">Belongs to the 'GDXG' lipolytic enzyme family.</text>
</comment>
<evidence type="ECO:0000256" key="2">
    <source>
        <dbReference type="ARBA" id="ARBA00022801"/>
    </source>
</evidence>
<sequence length="356" mass="37648">MTPPRPALRELVERSLATAVGALPAPAQRVIGGRTTVIDGQELHPEVQSMLKLMSLAKENPLSAGSVAQARRGLRQTAAIIGGAALEVAEVRELSVPGPGGPIRTRVYLPAGLPSRAPALVFYHGGGWVVGDLETHDNLCRFLAVHAGVAVLSADYRLAPEHKFPAATEDALTVYRYALENADSLGLHPGQIAVGGDSAGGNLAAVTAQLAKAAGDPVPAFQLLIYPAVDFSVRRESRRLFGEGFVLTSDKMDWYQEQYLNSTDEVLDPRASPLLTEDLSGLPPAYLVTAGFDPLRDEGEAYADKLIKAGVPVFLRRQRGLIHGFANVLGIGHTGRDAALEAAAALRMGLSFAAAK</sequence>
<evidence type="ECO:0000313" key="5">
    <source>
        <dbReference type="Proteomes" id="UP000533598"/>
    </source>
</evidence>
<accession>A0A7W7C8G5</accession>
<dbReference type="SUPFAM" id="SSF53474">
    <property type="entry name" value="alpha/beta-Hydrolases"/>
    <property type="match status" value="1"/>
</dbReference>
<reference evidence="4 5" key="1">
    <citation type="submission" date="2020-08" db="EMBL/GenBank/DDBJ databases">
        <title>Sequencing the genomes of 1000 actinobacteria strains.</title>
        <authorList>
            <person name="Klenk H.-P."/>
        </authorList>
    </citation>
    <scope>NUCLEOTIDE SEQUENCE [LARGE SCALE GENOMIC DNA]</scope>
    <source>
        <strain evidence="4 5">DSM 44230</strain>
    </source>
</reference>
<dbReference type="InterPro" id="IPR013094">
    <property type="entry name" value="AB_hydrolase_3"/>
</dbReference>
<dbReference type="Proteomes" id="UP000533598">
    <property type="component" value="Unassembled WGS sequence"/>
</dbReference>
<dbReference type="RefSeq" id="WP_185002303.1">
    <property type="nucleotide sequence ID" value="NZ_BAAAUI010000015.1"/>
</dbReference>
<proteinExistence type="inferred from homology"/>
<name>A0A7W7C8G5_9PSEU</name>
<dbReference type="AlphaFoldDB" id="A0A7W7C8G5"/>
<dbReference type="PANTHER" id="PTHR48081:SF8">
    <property type="entry name" value="ALPHA_BETA HYDROLASE FOLD-3 DOMAIN-CONTAINING PROTEIN-RELATED"/>
    <property type="match status" value="1"/>
</dbReference>
<organism evidence="4 5">
    <name type="scientific">Crossiella cryophila</name>
    <dbReference type="NCBI Taxonomy" id="43355"/>
    <lineage>
        <taxon>Bacteria</taxon>
        <taxon>Bacillati</taxon>
        <taxon>Actinomycetota</taxon>
        <taxon>Actinomycetes</taxon>
        <taxon>Pseudonocardiales</taxon>
        <taxon>Pseudonocardiaceae</taxon>
        <taxon>Crossiella</taxon>
    </lineage>
</organism>
<dbReference type="PANTHER" id="PTHR48081">
    <property type="entry name" value="AB HYDROLASE SUPERFAMILY PROTEIN C4A8.06C"/>
    <property type="match status" value="1"/>
</dbReference>
<dbReference type="FunFam" id="3.40.50.1820:FF:000089">
    <property type="entry name" value="Alpha/beta hydrolase"/>
    <property type="match status" value="1"/>
</dbReference>
<feature type="domain" description="Alpha/beta hydrolase fold-3" evidence="3">
    <location>
        <begin position="120"/>
        <end position="326"/>
    </location>
</feature>
<evidence type="ECO:0000259" key="3">
    <source>
        <dbReference type="Pfam" id="PF07859"/>
    </source>
</evidence>
<comment type="caution">
    <text evidence="4">The sequence shown here is derived from an EMBL/GenBank/DDBJ whole genome shotgun (WGS) entry which is preliminary data.</text>
</comment>
<dbReference type="Gene3D" id="3.40.50.1820">
    <property type="entry name" value="alpha/beta hydrolase"/>
    <property type="match status" value="1"/>
</dbReference>
<dbReference type="Pfam" id="PF07859">
    <property type="entry name" value="Abhydrolase_3"/>
    <property type="match status" value="1"/>
</dbReference>
<gene>
    <name evidence="4" type="ORF">HNR67_002602</name>
</gene>